<evidence type="ECO:0000259" key="4">
    <source>
        <dbReference type="PROSITE" id="PS51755"/>
    </source>
</evidence>
<evidence type="ECO:0000313" key="6">
    <source>
        <dbReference type="Proteomes" id="UP000433652"/>
    </source>
</evidence>
<feature type="transmembrane region" description="Helical" evidence="3">
    <location>
        <begin position="126"/>
        <end position="153"/>
    </location>
</feature>
<dbReference type="GO" id="GO:0006355">
    <property type="term" value="P:regulation of DNA-templated transcription"/>
    <property type="evidence" value="ECO:0007669"/>
    <property type="project" value="InterPro"/>
</dbReference>
<dbReference type="Gene3D" id="1.10.10.10">
    <property type="entry name" value="Winged helix-like DNA-binding domain superfamily/Winged helix DNA-binding domain"/>
    <property type="match status" value="1"/>
</dbReference>
<dbReference type="GO" id="GO:0003677">
    <property type="term" value="F:DNA binding"/>
    <property type="evidence" value="ECO:0007669"/>
    <property type="project" value="UniProtKB-UniRule"/>
</dbReference>
<keyword evidence="6" id="KW-1185">Reference proteome</keyword>
<dbReference type="Proteomes" id="UP000433652">
    <property type="component" value="Unassembled WGS sequence"/>
</dbReference>
<dbReference type="SMART" id="SM00862">
    <property type="entry name" value="Trans_reg_C"/>
    <property type="match status" value="1"/>
</dbReference>
<dbReference type="Pfam" id="PF00486">
    <property type="entry name" value="Trans_reg_C"/>
    <property type="match status" value="1"/>
</dbReference>
<accession>A0A6I4SS09</accession>
<sequence length="344" mass="34839">MSEPGYAFAEFRLDPADRRLTREGETVEINARYLDALLLMLATPGRLVSKDRFHDEVWRGIPVTDEALTQCIRTLRRALGDDATAPRFIETVPRHGYRFIAEVEQAGFATEAAVLRPAPSTWTEPFAAALGGAAAGVFGATAYGATGLVAPGIGTASTLVVLASLAFLLGLAGGGAVGLGIAIGRRKGSAWSIAGGALGGLLVGGVAHMVGTDLFDLLFGAAPRAMTGAAEGFALGGATGIGAWLARRADDRPLWRCTLPGFAAGGLAGLAIALAGGRLLAGSLAALAASFPGSRLVLHGLGPLPGAQGFGPTGLVLVTGIEGALFAGSVAGALALVRRLHRQG</sequence>
<keyword evidence="3" id="KW-0812">Transmembrane</keyword>
<dbReference type="GO" id="GO:0000160">
    <property type="term" value="P:phosphorelay signal transduction system"/>
    <property type="evidence" value="ECO:0007669"/>
    <property type="project" value="InterPro"/>
</dbReference>
<dbReference type="InterPro" id="IPR036388">
    <property type="entry name" value="WH-like_DNA-bd_sf"/>
</dbReference>
<dbReference type="AlphaFoldDB" id="A0A6I4SS09"/>
<feature type="transmembrane region" description="Helical" evidence="3">
    <location>
        <begin position="190"/>
        <end position="210"/>
    </location>
</feature>
<comment type="caution">
    <text evidence="5">The sequence shown here is derived from an EMBL/GenBank/DDBJ whole genome shotgun (WGS) entry which is preliminary data.</text>
</comment>
<keyword evidence="3" id="KW-1133">Transmembrane helix</keyword>
<keyword evidence="1 2" id="KW-0238">DNA-binding</keyword>
<proteinExistence type="predicted"/>
<feature type="transmembrane region" description="Helical" evidence="3">
    <location>
        <begin position="225"/>
        <end position="246"/>
    </location>
</feature>
<evidence type="ECO:0000313" key="5">
    <source>
        <dbReference type="EMBL" id="MXO58663.1"/>
    </source>
</evidence>
<evidence type="ECO:0000256" key="1">
    <source>
        <dbReference type="ARBA" id="ARBA00023125"/>
    </source>
</evidence>
<organism evidence="5 6">
    <name type="scientific">Croceibacterium salegens</name>
    <dbReference type="NCBI Taxonomy" id="1737568"/>
    <lineage>
        <taxon>Bacteria</taxon>
        <taxon>Pseudomonadati</taxon>
        <taxon>Pseudomonadota</taxon>
        <taxon>Alphaproteobacteria</taxon>
        <taxon>Sphingomonadales</taxon>
        <taxon>Erythrobacteraceae</taxon>
        <taxon>Croceibacterium</taxon>
    </lineage>
</organism>
<gene>
    <name evidence="5" type="ORF">GRI89_03790</name>
</gene>
<reference evidence="5 6" key="1">
    <citation type="submission" date="2019-12" db="EMBL/GenBank/DDBJ databases">
        <title>Genomic-based taxomic classification of the family Erythrobacteraceae.</title>
        <authorList>
            <person name="Xu L."/>
        </authorList>
    </citation>
    <scope>NUCLEOTIDE SEQUENCE [LARGE SCALE GENOMIC DNA]</scope>
    <source>
        <strain evidence="5 6">MCCC 1K01500</strain>
    </source>
</reference>
<dbReference type="PROSITE" id="PS51755">
    <property type="entry name" value="OMPR_PHOB"/>
    <property type="match status" value="1"/>
</dbReference>
<feature type="transmembrane region" description="Helical" evidence="3">
    <location>
        <begin position="267"/>
        <end position="291"/>
    </location>
</feature>
<dbReference type="OrthoDB" id="54411at2"/>
<evidence type="ECO:0000256" key="3">
    <source>
        <dbReference type="SAM" id="Phobius"/>
    </source>
</evidence>
<dbReference type="RefSeq" id="WP_159792361.1">
    <property type="nucleotide sequence ID" value="NZ_WTYM01000030.1"/>
</dbReference>
<dbReference type="InterPro" id="IPR001867">
    <property type="entry name" value="OmpR/PhoB-type_DNA-bd"/>
</dbReference>
<feature type="domain" description="OmpR/PhoB-type" evidence="4">
    <location>
        <begin position="3"/>
        <end position="101"/>
    </location>
</feature>
<dbReference type="SUPFAM" id="SSF46894">
    <property type="entry name" value="C-terminal effector domain of the bipartite response regulators"/>
    <property type="match status" value="1"/>
</dbReference>
<protein>
    <submittedName>
        <fullName evidence="5">Transcriptional regulator</fullName>
    </submittedName>
</protein>
<feature type="transmembrane region" description="Helical" evidence="3">
    <location>
        <begin position="311"/>
        <end position="337"/>
    </location>
</feature>
<name>A0A6I4SS09_9SPHN</name>
<keyword evidence="3" id="KW-0472">Membrane</keyword>
<dbReference type="EMBL" id="WTYM01000030">
    <property type="protein sequence ID" value="MXO58663.1"/>
    <property type="molecule type" value="Genomic_DNA"/>
</dbReference>
<feature type="transmembrane region" description="Helical" evidence="3">
    <location>
        <begin position="159"/>
        <end position="183"/>
    </location>
</feature>
<dbReference type="CDD" id="cd00383">
    <property type="entry name" value="trans_reg_C"/>
    <property type="match status" value="1"/>
</dbReference>
<feature type="DNA-binding region" description="OmpR/PhoB-type" evidence="2">
    <location>
        <begin position="3"/>
        <end position="101"/>
    </location>
</feature>
<dbReference type="InterPro" id="IPR016032">
    <property type="entry name" value="Sig_transdc_resp-reg_C-effctor"/>
</dbReference>
<evidence type="ECO:0000256" key="2">
    <source>
        <dbReference type="PROSITE-ProRule" id="PRU01091"/>
    </source>
</evidence>